<evidence type="ECO:0000256" key="7">
    <source>
        <dbReference type="PROSITE-ProRule" id="PRU01373"/>
    </source>
</evidence>
<evidence type="ECO:0000259" key="8">
    <source>
        <dbReference type="PROSITE" id="PS52029"/>
    </source>
</evidence>
<dbReference type="InterPro" id="IPR038063">
    <property type="entry name" value="Transpep_catalytic_dom"/>
</dbReference>
<dbReference type="PROSITE" id="PS52029">
    <property type="entry name" value="LD_TPASE"/>
    <property type="match status" value="1"/>
</dbReference>
<keyword evidence="6 7" id="KW-0961">Cell wall biogenesis/degradation</keyword>
<evidence type="ECO:0000256" key="5">
    <source>
        <dbReference type="ARBA" id="ARBA00022984"/>
    </source>
</evidence>
<dbReference type="PANTHER" id="PTHR30582">
    <property type="entry name" value="L,D-TRANSPEPTIDASE"/>
    <property type="match status" value="1"/>
</dbReference>
<feature type="active site" description="Nucleophile" evidence="7">
    <location>
        <position position="129"/>
    </location>
</feature>
<proteinExistence type="inferred from homology"/>
<dbReference type="InterPro" id="IPR050979">
    <property type="entry name" value="LD-transpeptidase"/>
</dbReference>
<reference evidence="9" key="2">
    <citation type="journal article" date="2021" name="PeerJ">
        <title>Extensive microbial diversity within the chicken gut microbiome revealed by metagenomics and culture.</title>
        <authorList>
            <person name="Gilroy R."/>
            <person name="Ravi A."/>
            <person name="Getino M."/>
            <person name="Pursley I."/>
            <person name="Horton D.L."/>
            <person name="Alikhan N.F."/>
            <person name="Baker D."/>
            <person name="Gharbi K."/>
            <person name="Hall N."/>
            <person name="Watson M."/>
            <person name="Adriaenssens E.M."/>
            <person name="Foster-Nyarko E."/>
            <person name="Jarju S."/>
            <person name="Secka A."/>
            <person name="Antonio M."/>
            <person name="Oren A."/>
            <person name="Chaudhuri R.R."/>
            <person name="La Ragione R."/>
            <person name="Hildebrand F."/>
            <person name="Pallen M.J."/>
        </authorList>
    </citation>
    <scope>NUCLEOTIDE SEQUENCE</scope>
    <source>
        <strain evidence="9">21143</strain>
    </source>
</reference>
<dbReference type="CDD" id="cd16913">
    <property type="entry name" value="YkuD_like"/>
    <property type="match status" value="1"/>
</dbReference>
<evidence type="ECO:0000256" key="4">
    <source>
        <dbReference type="ARBA" id="ARBA00022960"/>
    </source>
</evidence>
<evidence type="ECO:0000256" key="2">
    <source>
        <dbReference type="ARBA" id="ARBA00005992"/>
    </source>
</evidence>
<dbReference type="GO" id="GO:0005576">
    <property type="term" value="C:extracellular region"/>
    <property type="evidence" value="ECO:0007669"/>
    <property type="project" value="TreeGrafter"/>
</dbReference>
<dbReference type="InterPro" id="IPR005490">
    <property type="entry name" value="LD_TPept_cat_dom"/>
</dbReference>
<evidence type="ECO:0000256" key="1">
    <source>
        <dbReference type="ARBA" id="ARBA00004752"/>
    </source>
</evidence>
<dbReference type="GO" id="GO:0071972">
    <property type="term" value="F:peptidoglycan L,D-transpeptidase activity"/>
    <property type="evidence" value="ECO:0007669"/>
    <property type="project" value="TreeGrafter"/>
</dbReference>
<dbReference type="GO" id="GO:0016740">
    <property type="term" value="F:transferase activity"/>
    <property type="evidence" value="ECO:0007669"/>
    <property type="project" value="UniProtKB-KW"/>
</dbReference>
<dbReference type="GO" id="GO:0018104">
    <property type="term" value="P:peptidoglycan-protein cross-linking"/>
    <property type="evidence" value="ECO:0007669"/>
    <property type="project" value="TreeGrafter"/>
</dbReference>
<comment type="similarity">
    <text evidence="2">Belongs to the YkuD family.</text>
</comment>
<dbReference type="GO" id="GO:0008360">
    <property type="term" value="P:regulation of cell shape"/>
    <property type="evidence" value="ECO:0007669"/>
    <property type="project" value="UniProtKB-UniRule"/>
</dbReference>
<protein>
    <submittedName>
        <fullName evidence="9">L,D-transpeptidase</fullName>
    </submittedName>
</protein>
<reference evidence="9" key="1">
    <citation type="submission" date="2020-10" db="EMBL/GenBank/DDBJ databases">
        <authorList>
            <person name="Gilroy R."/>
        </authorList>
    </citation>
    <scope>NUCLEOTIDE SEQUENCE</scope>
    <source>
        <strain evidence="9">21143</strain>
    </source>
</reference>
<feature type="domain" description="L,D-TPase catalytic" evidence="8">
    <location>
        <begin position="21"/>
        <end position="153"/>
    </location>
</feature>
<feature type="active site" description="Proton donor/acceptor" evidence="7">
    <location>
        <position position="113"/>
    </location>
</feature>
<dbReference type="GO" id="GO:0071555">
    <property type="term" value="P:cell wall organization"/>
    <property type="evidence" value="ECO:0007669"/>
    <property type="project" value="UniProtKB-UniRule"/>
</dbReference>
<dbReference type="Pfam" id="PF03734">
    <property type="entry name" value="YkuD"/>
    <property type="match status" value="1"/>
</dbReference>
<gene>
    <name evidence="9" type="ORF">IAD06_08065</name>
</gene>
<keyword evidence="3" id="KW-0808">Transferase</keyword>
<dbReference type="EMBL" id="DVKT01000061">
    <property type="protein sequence ID" value="HIT39970.1"/>
    <property type="molecule type" value="Genomic_DNA"/>
</dbReference>
<dbReference type="Gene3D" id="2.40.440.10">
    <property type="entry name" value="L,D-transpeptidase catalytic domain-like"/>
    <property type="match status" value="1"/>
</dbReference>
<evidence type="ECO:0000256" key="6">
    <source>
        <dbReference type="ARBA" id="ARBA00023316"/>
    </source>
</evidence>
<evidence type="ECO:0000313" key="9">
    <source>
        <dbReference type="EMBL" id="HIT39970.1"/>
    </source>
</evidence>
<sequence>MLALFLSVYGINLSAQEKSSNYVHISKSDMELTVYNVDGQVLFRCMVGCGKELGNKQKKGDNRTPEGCFPITQIQNSSHWAHDFCDGKGLIEKAYGPYFIRLGVKGFTGIGIHGTCFPESIGTRCSEGCIRLHNKDVEKLIDLVTVGCLVTIEKDTVQ</sequence>
<accession>A0A9D1KDR2</accession>
<keyword evidence="5 7" id="KW-0573">Peptidoglycan synthesis</keyword>
<dbReference type="Proteomes" id="UP000886722">
    <property type="component" value="Unassembled WGS sequence"/>
</dbReference>
<keyword evidence="4 7" id="KW-0133">Cell shape</keyword>
<evidence type="ECO:0000256" key="3">
    <source>
        <dbReference type="ARBA" id="ARBA00022679"/>
    </source>
</evidence>
<dbReference type="SUPFAM" id="SSF141523">
    <property type="entry name" value="L,D-transpeptidase catalytic domain-like"/>
    <property type="match status" value="1"/>
</dbReference>
<evidence type="ECO:0000313" key="10">
    <source>
        <dbReference type="Proteomes" id="UP000886722"/>
    </source>
</evidence>
<organism evidence="9 10">
    <name type="scientific">Candidatus Caccoplasma intestinavium</name>
    <dbReference type="NCBI Taxonomy" id="2840716"/>
    <lineage>
        <taxon>Bacteria</taxon>
        <taxon>Pseudomonadati</taxon>
        <taxon>Bacteroidota</taxon>
        <taxon>Bacteroidia</taxon>
        <taxon>Bacteroidales</taxon>
        <taxon>Bacteroidaceae</taxon>
        <taxon>Bacteroidaceae incertae sedis</taxon>
        <taxon>Candidatus Caccoplasma</taxon>
    </lineage>
</organism>
<name>A0A9D1KDR2_9BACT</name>
<comment type="pathway">
    <text evidence="1 7">Cell wall biogenesis; peptidoglycan biosynthesis.</text>
</comment>
<comment type="caution">
    <text evidence="9">The sequence shown here is derived from an EMBL/GenBank/DDBJ whole genome shotgun (WGS) entry which is preliminary data.</text>
</comment>
<dbReference type="AlphaFoldDB" id="A0A9D1KDR2"/>